<dbReference type="PATRIC" id="fig|328812.4.peg.1066"/>
<name>A0A0J6CC35_9BACT</name>
<comment type="caution">
    <text evidence="1">The sequence shown here is derived from an EMBL/GenBank/DDBJ whole genome shotgun (WGS) entry which is preliminary data.</text>
</comment>
<accession>A0A0J6CC35</accession>
<sequence>MKNVVKIEIGESNDNMKLNGKREERKISFFYKKESRVKMLDYQALLAAKVATFNDRGKVSEYYFATI</sequence>
<organism evidence="1 2">
    <name type="scientific">Parabacteroides goldsteinii</name>
    <dbReference type="NCBI Taxonomy" id="328812"/>
    <lineage>
        <taxon>Bacteria</taxon>
        <taxon>Pseudomonadati</taxon>
        <taxon>Bacteroidota</taxon>
        <taxon>Bacteroidia</taxon>
        <taxon>Bacteroidales</taxon>
        <taxon>Tannerellaceae</taxon>
        <taxon>Parabacteroides</taxon>
    </lineage>
</organism>
<dbReference type="Proteomes" id="UP000036166">
    <property type="component" value="Unassembled WGS sequence"/>
</dbReference>
<protein>
    <submittedName>
        <fullName evidence="1">Uncharacterized protein</fullName>
    </submittedName>
</protein>
<dbReference type="RefSeq" id="WP_048317933.1">
    <property type="nucleotide sequence ID" value="NZ_CASNOO010000215.1"/>
</dbReference>
<dbReference type="EMBL" id="LFJV01000136">
    <property type="protein sequence ID" value="KMM30910.1"/>
    <property type="molecule type" value="Genomic_DNA"/>
</dbReference>
<evidence type="ECO:0000313" key="1">
    <source>
        <dbReference type="EMBL" id="KMM30910.1"/>
    </source>
</evidence>
<reference evidence="1 2" key="1">
    <citation type="submission" date="2015-06" db="EMBL/GenBank/DDBJ databases">
        <title>Draft Genome Sequence of Parabacteroides goldsteinii with Putative Novel Metallo-Beta-Lactamases Isolated from a Blood Culture from a Human Patient.</title>
        <authorList>
            <person name="Krogh T.J."/>
            <person name="Agergaard C.N."/>
            <person name="Moller-Jensen J."/>
            <person name="Justesen U.S."/>
        </authorList>
    </citation>
    <scope>NUCLEOTIDE SEQUENCE [LARGE SCALE GENOMIC DNA]</scope>
    <source>
        <strain evidence="1 2">910340</strain>
    </source>
</reference>
<proteinExistence type="predicted"/>
<gene>
    <name evidence="1" type="ORF">ACM15_25385</name>
</gene>
<evidence type="ECO:0000313" key="2">
    <source>
        <dbReference type="Proteomes" id="UP000036166"/>
    </source>
</evidence>
<dbReference type="AlphaFoldDB" id="A0A0J6CC35"/>